<name>A0A151GFF4_DRECN</name>
<feature type="compositionally biased region" description="Polar residues" evidence="1">
    <location>
        <begin position="240"/>
        <end position="258"/>
    </location>
</feature>
<keyword evidence="3" id="KW-1185">Reference proteome</keyword>
<reference evidence="2 3" key="1">
    <citation type="journal article" date="2016" name="Sci. Rep.">
        <title>Insights into Adaptations to a Near-Obligate Nematode Endoparasitic Lifestyle from the Finished Genome of Drechmeria coniospora.</title>
        <authorList>
            <person name="Zhang L."/>
            <person name="Zhou Z."/>
            <person name="Guo Q."/>
            <person name="Fokkens L."/>
            <person name="Miskei M."/>
            <person name="Pocsi I."/>
            <person name="Zhang W."/>
            <person name="Chen M."/>
            <person name="Wang L."/>
            <person name="Sun Y."/>
            <person name="Donzelli B.G."/>
            <person name="Gibson D.M."/>
            <person name="Nelson D.R."/>
            <person name="Luo J.G."/>
            <person name="Rep M."/>
            <person name="Liu H."/>
            <person name="Yang S."/>
            <person name="Wang J."/>
            <person name="Krasnoff S.B."/>
            <person name="Xu Y."/>
            <person name="Molnar I."/>
            <person name="Lin M."/>
        </authorList>
    </citation>
    <scope>NUCLEOTIDE SEQUENCE [LARGE SCALE GENOMIC DNA]</scope>
    <source>
        <strain evidence="2 3">ARSEF 6962</strain>
    </source>
</reference>
<protein>
    <recommendedName>
        <fullName evidence="4">Stress activated map kinase interacting</fullName>
    </recommendedName>
</protein>
<feature type="compositionally biased region" description="Basic and acidic residues" evidence="1">
    <location>
        <begin position="191"/>
        <end position="200"/>
    </location>
</feature>
<comment type="caution">
    <text evidence="2">The sequence shown here is derived from an EMBL/GenBank/DDBJ whole genome shotgun (WGS) entry which is preliminary data.</text>
</comment>
<accession>A0A151GFF4</accession>
<dbReference type="Proteomes" id="UP000076580">
    <property type="component" value="Chromosome 03"/>
</dbReference>
<dbReference type="STRING" id="98403.A0A151GFF4"/>
<evidence type="ECO:0000313" key="3">
    <source>
        <dbReference type="Proteomes" id="UP000076580"/>
    </source>
</evidence>
<dbReference type="InParanoid" id="A0A151GFF4"/>
<sequence>MAIKELCKPRSSSISPSPIVHLFQTSNLLSARLRPKFALMGLVDYSESDSSGSESEAPKEAQKAALSDSKKSFRKVVDRSNPGKIVVNLPQPAAATSDRNAHAEEPPAKRARTAGSGLFSGFNSFLPAPKNATKPDQAKPAVSLKTSTELGFSRDGSEGGGARRGDVSPSGLESTNPPPPKRQTEPSIPEGQKKADEVKLVGKPLMFKPLSVTRNSSKKKTFASGGGKSNATAAVPANLSAKTSSNATTESQPTTSLVQPPKRVSLFSMHTEAPAESDKSKPGGAYEPLFASDALLDQTHAEQPAPYATEPHHASLPTTAPPSESLDSIARDLNLSSAARRELFGRNRGGVDQEAKTVINFNMDQEYQHNEEVRAAGDQQIHRPVRALHAGKHSLRQLVQNVHSQREALEDSFAAGRANRKEASNKYGWG</sequence>
<feature type="region of interest" description="Disordered" evidence="1">
    <location>
        <begin position="401"/>
        <end position="430"/>
    </location>
</feature>
<feature type="compositionally biased region" description="Basic and acidic residues" evidence="1">
    <location>
        <begin position="155"/>
        <end position="166"/>
    </location>
</feature>
<dbReference type="InterPro" id="IPR018800">
    <property type="entry name" value="PRCC"/>
</dbReference>
<evidence type="ECO:0000256" key="1">
    <source>
        <dbReference type="SAM" id="MobiDB-lite"/>
    </source>
</evidence>
<organism evidence="2 3">
    <name type="scientific">Drechmeria coniospora</name>
    <name type="common">Nematophagous fungus</name>
    <name type="synonym">Meria coniospora</name>
    <dbReference type="NCBI Taxonomy" id="98403"/>
    <lineage>
        <taxon>Eukaryota</taxon>
        <taxon>Fungi</taxon>
        <taxon>Dikarya</taxon>
        <taxon>Ascomycota</taxon>
        <taxon>Pezizomycotina</taxon>
        <taxon>Sordariomycetes</taxon>
        <taxon>Hypocreomycetidae</taxon>
        <taxon>Hypocreales</taxon>
        <taxon>Ophiocordycipitaceae</taxon>
        <taxon>Drechmeria</taxon>
    </lineage>
</organism>
<dbReference type="GeneID" id="63720437"/>
<dbReference type="GO" id="GO:0005634">
    <property type="term" value="C:nucleus"/>
    <property type="evidence" value="ECO:0007669"/>
    <property type="project" value="TreeGrafter"/>
</dbReference>
<dbReference type="Pfam" id="PF10253">
    <property type="entry name" value="PRCC"/>
    <property type="match status" value="1"/>
</dbReference>
<evidence type="ECO:0000313" key="2">
    <source>
        <dbReference type="EMBL" id="KYK55830.1"/>
    </source>
</evidence>
<dbReference type="PANTHER" id="PTHR13621">
    <property type="entry name" value="PROLINE-RICH PROTEIN PRCC"/>
    <property type="match status" value="1"/>
</dbReference>
<dbReference type="AlphaFoldDB" id="A0A151GFF4"/>
<gene>
    <name evidence="2" type="ORF">DCS_07794</name>
</gene>
<dbReference type="EMBL" id="LAYC01000003">
    <property type="protein sequence ID" value="KYK55830.1"/>
    <property type="molecule type" value="Genomic_DNA"/>
</dbReference>
<feature type="region of interest" description="Disordered" evidence="1">
    <location>
        <begin position="46"/>
        <end position="332"/>
    </location>
</feature>
<feature type="compositionally biased region" description="Basic and acidic residues" evidence="1">
    <location>
        <begin position="56"/>
        <end position="78"/>
    </location>
</feature>
<evidence type="ECO:0008006" key="4">
    <source>
        <dbReference type="Google" id="ProtNLM"/>
    </source>
</evidence>
<dbReference type="PANTHER" id="PTHR13621:SF2">
    <property type="entry name" value="PROLINE-RICH PROTEIN PRCC"/>
    <property type="match status" value="1"/>
</dbReference>
<proteinExistence type="predicted"/>
<feature type="compositionally biased region" description="Polar residues" evidence="1">
    <location>
        <begin position="316"/>
        <end position="326"/>
    </location>
</feature>
<dbReference type="RefSeq" id="XP_040655182.1">
    <property type="nucleotide sequence ID" value="XM_040805078.1"/>
</dbReference>
<feature type="compositionally biased region" description="Basic and acidic residues" evidence="1">
    <location>
        <begin position="99"/>
        <end position="108"/>
    </location>
</feature>